<accession>A0A9D1K8B3</accession>
<evidence type="ECO:0000313" key="2">
    <source>
        <dbReference type="Proteomes" id="UP000886876"/>
    </source>
</evidence>
<proteinExistence type="predicted"/>
<dbReference type="EMBL" id="DVJS01000053">
    <property type="protein sequence ID" value="HIS96806.1"/>
    <property type="molecule type" value="Genomic_DNA"/>
</dbReference>
<reference evidence="1" key="2">
    <citation type="journal article" date="2021" name="PeerJ">
        <title>Extensive microbial diversity within the chicken gut microbiome revealed by metagenomics and culture.</title>
        <authorList>
            <person name="Gilroy R."/>
            <person name="Ravi A."/>
            <person name="Getino M."/>
            <person name="Pursley I."/>
            <person name="Horton D.L."/>
            <person name="Alikhan N.F."/>
            <person name="Baker D."/>
            <person name="Gharbi K."/>
            <person name="Hall N."/>
            <person name="Watson M."/>
            <person name="Adriaenssens E.M."/>
            <person name="Foster-Nyarko E."/>
            <person name="Jarju S."/>
            <person name="Secka A."/>
            <person name="Antonio M."/>
            <person name="Oren A."/>
            <person name="Chaudhuri R.R."/>
            <person name="La Ragione R."/>
            <person name="Hildebrand F."/>
            <person name="Pallen M.J."/>
        </authorList>
    </citation>
    <scope>NUCLEOTIDE SEQUENCE</scope>
    <source>
        <strain evidence="1">ChiHecec3B27-6122</strain>
    </source>
</reference>
<evidence type="ECO:0000313" key="1">
    <source>
        <dbReference type="EMBL" id="HIS96806.1"/>
    </source>
</evidence>
<protein>
    <submittedName>
        <fullName evidence="1">Uncharacterized protein</fullName>
    </submittedName>
</protein>
<gene>
    <name evidence="1" type="ORF">IAD42_02405</name>
</gene>
<sequence length="346" mass="39544">MTPAMAAEYLKAGDFRLRSFDEVLRSIYPGDDLQSRLVASFLEAEPGSNPDSVSRNIRNWMSGHSKPTRREDIFHIAFALGLSESQASRLLGICTDYGVHYREGHDVVYAWFLRTGGSYMQARSFYNSLPPMPGLDALPAGYTARLTQQLQSAFLQVHSEDELRECYMANLGSFGALHLRAYEYFSRYLEKLIHPVPAWTGLEEPDYSMDAIMKLYFSMSMPSNRSRYGYSVVQRLIKNNWPNTTALKNIRNRKADVPRKLLLLLYVITENVVDGEYSETDEDYLTPRELLDDHWFAINAILTDCGMPPLDPRNATDWLVLYAVTATEESMSERMEKVIEHIFAGQ</sequence>
<reference evidence="1" key="1">
    <citation type="submission" date="2020-10" db="EMBL/GenBank/DDBJ databases">
        <authorList>
            <person name="Gilroy R."/>
        </authorList>
    </citation>
    <scope>NUCLEOTIDE SEQUENCE</scope>
    <source>
        <strain evidence="1">ChiHecec3B27-6122</strain>
    </source>
</reference>
<comment type="caution">
    <text evidence="1">The sequence shown here is derived from an EMBL/GenBank/DDBJ whole genome shotgun (WGS) entry which is preliminary data.</text>
</comment>
<name>A0A9D1K8B3_9FIRM</name>
<organism evidence="1 2">
    <name type="scientific">Candidatus Scatomorpha pullistercoris</name>
    <dbReference type="NCBI Taxonomy" id="2840929"/>
    <lineage>
        <taxon>Bacteria</taxon>
        <taxon>Bacillati</taxon>
        <taxon>Bacillota</taxon>
        <taxon>Clostridia</taxon>
        <taxon>Eubacteriales</taxon>
        <taxon>Candidatus Scatomorpha</taxon>
    </lineage>
</organism>
<dbReference type="AlphaFoldDB" id="A0A9D1K8B3"/>
<dbReference type="Proteomes" id="UP000886876">
    <property type="component" value="Unassembled WGS sequence"/>
</dbReference>